<gene>
    <name evidence="3" type="ORF">K402DRAFT_391615</name>
</gene>
<sequence>MRATIFLALSLHLLHLSQRALARRGGGGGFDFSGSSGGGDNDDDDESSGSGYVPPPPPPPCEQAKCICDNIGGRMNLYELPGIYYNGTLTITHQLTANSAWDAAAIDYDPNADVPRCDDNKDDQQKSYQYPALLYVGPTGNASDTNPVFWALRAYQPPDDYIGDKILNMEQKWVNLRSSDFVVTDNSLRSSYFGQYDYYATDDMRTHQETHVYWDTSVSAANSSSGGSDNNIFDISARYTTRPRNSSSLDGSNSHRHEIPTYSQYVTLSDVCAYDQERYLESGSIAHDDDSWWATWATIYPSTGATAQISNIGGDTATFSTSMTAEHALAFVGTIASTCSPGKSAAVPSFVDTLTAAIKTDEEFSAGGGWFWNVSARIQLQFEGAIVRENSTSVNSTERDGTPVFVEQYERATATPSPTAKSAGWRVEVGRWGVFGALGVVFFMV</sequence>
<reference evidence="3" key="1">
    <citation type="journal article" date="2020" name="Stud. Mycol.">
        <title>101 Dothideomycetes genomes: a test case for predicting lifestyles and emergence of pathogens.</title>
        <authorList>
            <person name="Haridas S."/>
            <person name="Albert R."/>
            <person name="Binder M."/>
            <person name="Bloem J."/>
            <person name="Labutti K."/>
            <person name="Salamov A."/>
            <person name="Andreopoulos B."/>
            <person name="Baker S."/>
            <person name="Barry K."/>
            <person name="Bills G."/>
            <person name="Bluhm B."/>
            <person name="Cannon C."/>
            <person name="Castanera R."/>
            <person name="Culley D."/>
            <person name="Daum C."/>
            <person name="Ezra D."/>
            <person name="Gonzalez J."/>
            <person name="Henrissat B."/>
            <person name="Kuo A."/>
            <person name="Liang C."/>
            <person name="Lipzen A."/>
            <person name="Lutzoni F."/>
            <person name="Magnuson J."/>
            <person name="Mondo S."/>
            <person name="Nolan M."/>
            <person name="Ohm R."/>
            <person name="Pangilinan J."/>
            <person name="Park H.-J."/>
            <person name="Ramirez L."/>
            <person name="Alfaro M."/>
            <person name="Sun H."/>
            <person name="Tritt A."/>
            <person name="Yoshinaga Y."/>
            <person name="Zwiers L.-H."/>
            <person name="Turgeon B."/>
            <person name="Goodwin S."/>
            <person name="Spatafora J."/>
            <person name="Crous P."/>
            <person name="Grigoriev I."/>
        </authorList>
    </citation>
    <scope>NUCLEOTIDE SEQUENCE</scope>
    <source>
        <strain evidence="3">CBS 113979</strain>
    </source>
</reference>
<dbReference type="OrthoDB" id="5388204at2759"/>
<name>A0A6G1H6Q4_9PEZI</name>
<proteinExistence type="predicted"/>
<dbReference type="EMBL" id="ML977147">
    <property type="protein sequence ID" value="KAF1988913.1"/>
    <property type="molecule type" value="Genomic_DNA"/>
</dbReference>
<evidence type="ECO:0008006" key="5">
    <source>
        <dbReference type="Google" id="ProtNLM"/>
    </source>
</evidence>
<evidence type="ECO:0000256" key="1">
    <source>
        <dbReference type="SAM" id="MobiDB-lite"/>
    </source>
</evidence>
<organism evidence="3 4">
    <name type="scientific">Aulographum hederae CBS 113979</name>
    <dbReference type="NCBI Taxonomy" id="1176131"/>
    <lineage>
        <taxon>Eukaryota</taxon>
        <taxon>Fungi</taxon>
        <taxon>Dikarya</taxon>
        <taxon>Ascomycota</taxon>
        <taxon>Pezizomycotina</taxon>
        <taxon>Dothideomycetes</taxon>
        <taxon>Pleosporomycetidae</taxon>
        <taxon>Aulographales</taxon>
        <taxon>Aulographaceae</taxon>
    </lineage>
</organism>
<feature type="chain" id="PRO_5026277051" description="Glycoside hydrolase family 16 protein" evidence="2">
    <location>
        <begin position="23"/>
        <end position="445"/>
    </location>
</feature>
<evidence type="ECO:0000313" key="4">
    <source>
        <dbReference type="Proteomes" id="UP000800041"/>
    </source>
</evidence>
<dbReference type="Proteomes" id="UP000800041">
    <property type="component" value="Unassembled WGS sequence"/>
</dbReference>
<evidence type="ECO:0000313" key="3">
    <source>
        <dbReference type="EMBL" id="KAF1988913.1"/>
    </source>
</evidence>
<feature type="region of interest" description="Disordered" evidence="1">
    <location>
        <begin position="31"/>
        <end position="58"/>
    </location>
</feature>
<evidence type="ECO:0000256" key="2">
    <source>
        <dbReference type="SAM" id="SignalP"/>
    </source>
</evidence>
<protein>
    <recommendedName>
        <fullName evidence="5">Glycoside hydrolase family 16 protein</fullName>
    </recommendedName>
</protein>
<keyword evidence="2" id="KW-0732">Signal</keyword>
<dbReference type="AlphaFoldDB" id="A0A6G1H6Q4"/>
<keyword evidence="4" id="KW-1185">Reference proteome</keyword>
<accession>A0A6G1H6Q4</accession>
<feature type="signal peptide" evidence="2">
    <location>
        <begin position="1"/>
        <end position="22"/>
    </location>
</feature>